<accession>A0A836KIC2</accession>
<feature type="region of interest" description="Disordered" evidence="1">
    <location>
        <begin position="1"/>
        <end position="148"/>
    </location>
</feature>
<feature type="compositionally biased region" description="Low complexity" evidence="1">
    <location>
        <begin position="261"/>
        <end position="283"/>
    </location>
</feature>
<organism evidence="2 3">
    <name type="scientific">Leishmania orientalis</name>
    <dbReference type="NCBI Taxonomy" id="2249476"/>
    <lineage>
        <taxon>Eukaryota</taxon>
        <taxon>Discoba</taxon>
        <taxon>Euglenozoa</taxon>
        <taxon>Kinetoplastea</taxon>
        <taxon>Metakinetoplastina</taxon>
        <taxon>Trypanosomatida</taxon>
        <taxon>Trypanosomatidae</taxon>
        <taxon>Leishmaniinae</taxon>
        <taxon>Leishmania</taxon>
    </lineage>
</organism>
<feature type="region of interest" description="Disordered" evidence="1">
    <location>
        <begin position="712"/>
        <end position="731"/>
    </location>
</feature>
<dbReference type="KEGG" id="loi:92359269"/>
<protein>
    <submittedName>
        <fullName evidence="2">Uncharacterized protein</fullName>
    </submittedName>
</protein>
<evidence type="ECO:0000256" key="1">
    <source>
        <dbReference type="SAM" id="MobiDB-lite"/>
    </source>
</evidence>
<comment type="caution">
    <text evidence="2">The sequence shown here is derived from an EMBL/GenBank/DDBJ whole genome shotgun (WGS) entry which is preliminary data.</text>
</comment>
<evidence type="ECO:0000313" key="2">
    <source>
        <dbReference type="EMBL" id="KAG5471770.1"/>
    </source>
</evidence>
<feature type="region of interest" description="Disordered" evidence="1">
    <location>
        <begin position="261"/>
        <end position="293"/>
    </location>
</feature>
<feature type="compositionally biased region" description="Polar residues" evidence="1">
    <location>
        <begin position="211"/>
        <end position="221"/>
    </location>
</feature>
<feature type="compositionally biased region" description="Acidic residues" evidence="1">
    <location>
        <begin position="517"/>
        <end position="528"/>
    </location>
</feature>
<feature type="compositionally biased region" description="Acidic residues" evidence="1">
    <location>
        <begin position="716"/>
        <end position="728"/>
    </location>
</feature>
<feature type="region of interest" description="Disordered" evidence="1">
    <location>
        <begin position="597"/>
        <end position="629"/>
    </location>
</feature>
<dbReference type="EMBL" id="JAFHLR010000031">
    <property type="protein sequence ID" value="KAG5471770.1"/>
    <property type="molecule type" value="Genomic_DNA"/>
</dbReference>
<keyword evidence="3" id="KW-1185">Reference proteome</keyword>
<name>A0A836KIC2_9TRYP</name>
<sequence>MNAKHRHSAEVPASPHHKAMPAALHSGDEVLAKKSKNKTARSPPVKRTSAPSDRARDEVDAKTTPKSAPWKARKPSNRKSSGQDAGKSSLRSLPGRGHGRTDTTLRGSQRQDVPFHDGGDASSLTDYLLDSSRGSAPRIAQPSEMSGGGYFLPGWSIGSEVAPAVCGAGFPVKRPSSERCRHPRGAVSSSSSSSNAVPPMPEEHSRGPMDVSSSWTPPSQKSHLRGAGPQAAQRRMSGSSAACSAVFGHSQCYMTSSYSSSHRFSSPSKLQQQQNGRRQQQQRKIAGIAPPNLNPKDFYPMLIMGPLSDPHRGTVDRCEALQPMQSRFGTVNGAVPAAVSPWADSSKLRSGNIARLHVVHPGNASPLRAQQSRRAVDEASLPTRPGVGVLTVSQSPLQSFFWASISTRHRTTLSSATNGFDRGSMVLPLMYGTGKDGSEEGSLGLGRHETGPAGQSVAGDGYHSFFCSAAGPLPVSESHPKGGGAGAAEKSAPRRGQVHSLYGCMRNGVAVVSSVLSDDEDGGEDGEDERGQHKDNENVKPATSPQWLVASAVQNERISARNSMCSSAFVSSGQLVPKSSNAAAALARKYSIFGSSAWHGDGQGGDGDDQTSRSTDSRGSPTLYRKSTMNALRWMVEAGKGRLGTKKGGTCGDSDSDNEDSVEGDEDSVDGDGEAERRRRVSLARASGCAGLGKTAYGTGVDAHTIEVVGQSNTCSDEDADEAGDGECDPASQSRQAALERILPDMELSDLSEADEEVAVQEEQPALHTTPLLPFAGGGGGRGSCNAYQRTCRVVSHSRRPVFVHYCAQPRADVMLPAGFPGWSTGCGARAAAHLRNYGGCEQRSLSPQNENDGHEQLADFISPLTTNGSGACSIPSADAAPVACESPCPIFRQTMTTVPVHELLGLDPEFEIIRVKSPMWWRLPD</sequence>
<reference evidence="2 3" key="1">
    <citation type="submission" date="2021-02" db="EMBL/GenBank/DDBJ databases">
        <title>Leishmania (Mundinia) orientalis Genome sequencing and assembly.</title>
        <authorList>
            <person name="Almutairi H."/>
            <person name="Gatherer D."/>
        </authorList>
    </citation>
    <scope>NUCLEOTIDE SEQUENCE [LARGE SCALE GENOMIC DNA]</scope>
    <source>
        <strain evidence="2">LSCM4</strain>
    </source>
</reference>
<feature type="region of interest" description="Disordered" evidence="1">
    <location>
        <begin position="643"/>
        <end position="679"/>
    </location>
</feature>
<proteinExistence type="predicted"/>
<dbReference type="GeneID" id="92359269"/>
<dbReference type="RefSeq" id="XP_067060887.1">
    <property type="nucleotide sequence ID" value="XM_067205335.1"/>
</dbReference>
<feature type="compositionally biased region" description="Basic and acidic residues" evidence="1">
    <location>
        <begin position="529"/>
        <end position="538"/>
    </location>
</feature>
<feature type="region of interest" description="Disordered" evidence="1">
    <location>
        <begin position="431"/>
        <end position="457"/>
    </location>
</feature>
<feature type="compositionally biased region" description="Basic and acidic residues" evidence="1">
    <location>
        <begin position="53"/>
        <end position="63"/>
    </location>
</feature>
<dbReference type="Proteomes" id="UP000674143">
    <property type="component" value="Chromosome 31"/>
</dbReference>
<evidence type="ECO:0000313" key="3">
    <source>
        <dbReference type="Proteomes" id="UP000674143"/>
    </source>
</evidence>
<feature type="region of interest" description="Disordered" evidence="1">
    <location>
        <begin position="516"/>
        <end position="545"/>
    </location>
</feature>
<feature type="compositionally biased region" description="Polar residues" evidence="1">
    <location>
        <begin position="102"/>
        <end position="111"/>
    </location>
</feature>
<dbReference type="AlphaFoldDB" id="A0A836KIC2"/>
<feature type="region of interest" description="Disordered" evidence="1">
    <location>
        <begin position="171"/>
        <end position="236"/>
    </location>
</feature>
<feature type="compositionally biased region" description="Acidic residues" evidence="1">
    <location>
        <begin position="654"/>
        <end position="673"/>
    </location>
</feature>
<gene>
    <name evidence="2" type="ORF">LSCM4_03324</name>
</gene>